<evidence type="ECO:0000256" key="5">
    <source>
        <dbReference type="ARBA" id="ARBA00023288"/>
    </source>
</evidence>
<dbReference type="PANTHER" id="PTHR43649">
    <property type="entry name" value="ARABINOSE-BINDING PROTEIN-RELATED"/>
    <property type="match status" value="1"/>
</dbReference>
<keyword evidence="1" id="KW-1003">Cell membrane</keyword>
<keyword evidence="2 6" id="KW-0732">Signal</keyword>
<dbReference type="AlphaFoldDB" id="A0A2I1KRX0"/>
<evidence type="ECO:0000256" key="4">
    <source>
        <dbReference type="ARBA" id="ARBA00023139"/>
    </source>
</evidence>
<dbReference type="RefSeq" id="WP_006548452.1">
    <property type="nucleotide sequence ID" value="NZ_CP136961.1"/>
</dbReference>
<dbReference type="PANTHER" id="PTHR43649:SF33">
    <property type="entry name" value="POLYGALACTURONAN_RHAMNOGALACTURONAN-BINDING PROTEIN YTCQ"/>
    <property type="match status" value="1"/>
</dbReference>
<reference evidence="7 8" key="1">
    <citation type="submission" date="2017-12" db="EMBL/GenBank/DDBJ databases">
        <title>Phylogenetic diversity of female urinary microbiome.</title>
        <authorList>
            <person name="Thomas-White K."/>
            <person name="Wolfe A.J."/>
        </authorList>
    </citation>
    <scope>NUCLEOTIDE SEQUENCE [LARGE SCALE GENOMIC DNA]</scope>
    <source>
        <strain evidence="7 8">UMB0319</strain>
    </source>
</reference>
<dbReference type="Gene3D" id="3.40.190.10">
    <property type="entry name" value="Periplasmic binding protein-like II"/>
    <property type="match status" value="1"/>
</dbReference>
<keyword evidence="3" id="KW-0472">Membrane</keyword>
<dbReference type="SUPFAM" id="SSF53850">
    <property type="entry name" value="Periplasmic binding protein-like II"/>
    <property type="match status" value="1"/>
</dbReference>
<keyword evidence="5" id="KW-0449">Lipoprotein</keyword>
<organism evidence="7 8">
    <name type="scientific">Actinomyces urogenitalis</name>
    <dbReference type="NCBI Taxonomy" id="103621"/>
    <lineage>
        <taxon>Bacteria</taxon>
        <taxon>Bacillati</taxon>
        <taxon>Actinomycetota</taxon>
        <taxon>Actinomycetes</taxon>
        <taxon>Actinomycetales</taxon>
        <taxon>Actinomycetaceae</taxon>
        <taxon>Actinomyces</taxon>
    </lineage>
</organism>
<dbReference type="InterPro" id="IPR006059">
    <property type="entry name" value="SBP"/>
</dbReference>
<keyword evidence="4" id="KW-0564">Palmitate</keyword>
<evidence type="ECO:0000256" key="2">
    <source>
        <dbReference type="ARBA" id="ARBA00022729"/>
    </source>
</evidence>
<accession>A0A2I1KRX0</accession>
<dbReference type="PROSITE" id="PS51318">
    <property type="entry name" value="TAT"/>
    <property type="match status" value="1"/>
</dbReference>
<dbReference type="Proteomes" id="UP000234778">
    <property type="component" value="Unassembled WGS sequence"/>
</dbReference>
<dbReference type="InterPro" id="IPR050490">
    <property type="entry name" value="Bact_solute-bd_prot1"/>
</dbReference>
<evidence type="ECO:0000313" key="8">
    <source>
        <dbReference type="Proteomes" id="UP000234778"/>
    </source>
</evidence>
<dbReference type="PROSITE" id="PS51257">
    <property type="entry name" value="PROKAR_LIPOPROTEIN"/>
    <property type="match status" value="1"/>
</dbReference>
<evidence type="ECO:0000313" key="7">
    <source>
        <dbReference type="EMBL" id="PKY98373.1"/>
    </source>
</evidence>
<dbReference type="EMBL" id="PKHA01000008">
    <property type="protein sequence ID" value="PKY98373.1"/>
    <property type="molecule type" value="Genomic_DNA"/>
</dbReference>
<evidence type="ECO:0000256" key="3">
    <source>
        <dbReference type="ARBA" id="ARBA00023136"/>
    </source>
</evidence>
<evidence type="ECO:0000256" key="6">
    <source>
        <dbReference type="SAM" id="SignalP"/>
    </source>
</evidence>
<dbReference type="InterPro" id="IPR006311">
    <property type="entry name" value="TAT_signal"/>
</dbReference>
<dbReference type="GeneID" id="81708911"/>
<sequence>MNTLSRRRFAQISSLSLAAAVLAGCSGSSGSSGANTVTWSTWGSPEELKRYDAVQEQFKKDHPEVELVFQPTASYSDYHSKLLTQLSSGTAPDVFYVGDDRIASFIRNGVLLPIEGETSLDLDSFNSSLLDVARFEGALYALPNDCNPDCLWFDKEALKAAGITEDPATLAASDQWTTEAFFAMTAKLKAAGLNGACYWNYWGTHDSIISCGGGKVYDGDTYVANTDPASVKALEEYATRFRSGELIVADLLPEGTGEDSLLVTHQLGFLAAGRYTIGTIEGAGVDKDLYDIVRWPTPDGAAAPTGVAASYLAINAKTKNKAGALAFYDTYLSAAGQELRLSEGGNAVPSITGADEIVLADGYPAHAQTMLDMRDAGFSNYPVEAAVTDLSNEIAVEYMQPLYQGKATTQETLDAIAALVAEKAS</sequence>
<proteinExistence type="predicted"/>
<dbReference type="Pfam" id="PF01547">
    <property type="entry name" value="SBP_bac_1"/>
    <property type="match status" value="1"/>
</dbReference>
<feature type="signal peptide" evidence="6">
    <location>
        <begin position="1"/>
        <end position="34"/>
    </location>
</feature>
<comment type="caution">
    <text evidence="7">The sequence shown here is derived from an EMBL/GenBank/DDBJ whole genome shotgun (WGS) entry which is preliminary data.</text>
</comment>
<evidence type="ECO:0000256" key="1">
    <source>
        <dbReference type="ARBA" id="ARBA00022475"/>
    </source>
</evidence>
<gene>
    <name evidence="7" type="ORF">CYJ26_08190</name>
</gene>
<protein>
    <submittedName>
        <fullName evidence="7">Sugar ABC transporter substrate-binding protein</fullName>
    </submittedName>
</protein>
<name>A0A2I1KRX0_9ACTO</name>
<feature type="chain" id="PRO_5014133643" evidence="6">
    <location>
        <begin position="35"/>
        <end position="425"/>
    </location>
</feature>